<keyword evidence="9 15" id="KW-0560">Oxidoreductase</keyword>
<dbReference type="AlphaFoldDB" id="A0A4Y6U9I4"/>
<evidence type="ECO:0000256" key="8">
    <source>
        <dbReference type="ARBA" id="ARBA00022723"/>
    </source>
</evidence>
<dbReference type="OrthoDB" id="9808022at2"/>
<evidence type="ECO:0000256" key="5">
    <source>
        <dbReference type="ARBA" id="ARBA00022485"/>
    </source>
</evidence>
<comment type="similarity">
    <text evidence="3 15">Belongs to the anaerobic coproporphyrinogen-III oxidase family.</text>
</comment>
<sequence>MVHPYADAEVHGSSAVDIASLIAGVEQDVEAISALLPRYGRLIPRYTSYPPATRFNAQVNAAKEAEWLRALPGGEALSLYFHVPFCDELCSFCACNTAVVRRVESRLAYGELLLDEVDRVHGLTGAEHPITHLHWGGGTPTSLPMAAMRRVMERIRERFPLADDAEISIELDPRHLPEDVPPQLHEMGFNRVSFGVQDLEEDVQEACGRRQTEELTAECIRAVRAAGIQAINIDLIYGLPRQTAESVARTAARVAAWQPERLAVFGYAHVPWKQKRQRLIDESTLPQVRERLVQRQTIDAVLKRDGYQVVGLDHYVLPSDSMAEAVRQGTLRRNFQGYTVDKAKVLVGMGASAISSYPQGLTQNAPSAAMYKNAMKARPQSRPVLHGLERVGDDSVRARVIDKLMCLLEVDLDEEAPGHAFPELDRQIGQYVDDGLLVLGPGSQGGGNRHLKVTELGRAFVRNIASLFDEYLPAPGSAPAHSSAL</sequence>
<feature type="binding site" evidence="17">
    <location>
        <position position="90"/>
    </location>
    <ligand>
        <name>[4Fe-4S] cluster</name>
        <dbReference type="ChEBI" id="CHEBI:49883"/>
        <note>4Fe-4S-S-AdoMet</note>
    </ligand>
</feature>
<dbReference type="GO" id="GO:0051989">
    <property type="term" value="F:coproporphyrinogen dehydrogenase activity"/>
    <property type="evidence" value="ECO:0007669"/>
    <property type="project" value="UniProtKB-EC"/>
</dbReference>
<dbReference type="SFLD" id="SFLDG01082">
    <property type="entry name" value="B12-binding_domain_containing"/>
    <property type="match status" value="1"/>
</dbReference>
<dbReference type="PROSITE" id="PS51918">
    <property type="entry name" value="RADICAL_SAM"/>
    <property type="match status" value="1"/>
</dbReference>
<name>A0A4Y6U9I4_9PROT</name>
<keyword evidence="12 15" id="KW-0627">Porphyrin biosynthesis</keyword>
<dbReference type="GO" id="GO:0004109">
    <property type="term" value="F:coproporphyrinogen oxidase activity"/>
    <property type="evidence" value="ECO:0007669"/>
    <property type="project" value="InterPro"/>
</dbReference>
<feature type="binding site" evidence="16">
    <location>
        <position position="197"/>
    </location>
    <ligand>
        <name>S-adenosyl-L-methionine</name>
        <dbReference type="ChEBI" id="CHEBI:59789"/>
        <label>2</label>
    </ligand>
</feature>
<keyword evidence="20" id="KW-1185">Reference proteome</keyword>
<feature type="binding site" evidence="16">
    <location>
        <position position="137"/>
    </location>
    <ligand>
        <name>S-adenosyl-L-methionine</name>
        <dbReference type="ChEBI" id="CHEBI:59789"/>
        <label>1</label>
    </ligand>
</feature>
<evidence type="ECO:0000256" key="2">
    <source>
        <dbReference type="ARBA" id="ARBA00004785"/>
    </source>
</evidence>
<dbReference type="SMART" id="SM00729">
    <property type="entry name" value="Elp3"/>
    <property type="match status" value="1"/>
</dbReference>
<feature type="binding site" evidence="16">
    <location>
        <position position="170"/>
    </location>
    <ligand>
        <name>S-adenosyl-L-methionine</name>
        <dbReference type="ChEBI" id="CHEBI:59789"/>
        <label>1</label>
    </ligand>
</feature>
<dbReference type="PANTHER" id="PTHR13932:SF6">
    <property type="entry name" value="OXYGEN-INDEPENDENT COPROPORPHYRINOGEN III OXIDASE"/>
    <property type="match status" value="1"/>
</dbReference>
<dbReference type="InterPro" id="IPR058240">
    <property type="entry name" value="rSAM_sf"/>
</dbReference>
<comment type="catalytic activity">
    <reaction evidence="14 15">
        <text>coproporphyrinogen III + 2 S-adenosyl-L-methionine = protoporphyrinogen IX + 2 5'-deoxyadenosine + 2 L-methionine + 2 CO2</text>
        <dbReference type="Rhea" id="RHEA:15425"/>
        <dbReference type="ChEBI" id="CHEBI:16526"/>
        <dbReference type="ChEBI" id="CHEBI:17319"/>
        <dbReference type="ChEBI" id="CHEBI:57307"/>
        <dbReference type="ChEBI" id="CHEBI:57309"/>
        <dbReference type="ChEBI" id="CHEBI:57844"/>
        <dbReference type="ChEBI" id="CHEBI:59789"/>
        <dbReference type="EC" id="1.3.98.3"/>
    </reaction>
</comment>
<evidence type="ECO:0000313" key="19">
    <source>
        <dbReference type="EMBL" id="QDH13116.1"/>
    </source>
</evidence>
<dbReference type="EC" id="1.3.98.3" evidence="15"/>
<dbReference type="SFLD" id="SFLDS00029">
    <property type="entry name" value="Radical_SAM"/>
    <property type="match status" value="1"/>
</dbReference>
<feature type="binding site" evidence="16">
    <location>
        <position position="354"/>
    </location>
    <ligand>
        <name>S-adenosyl-L-methionine</name>
        <dbReference type="ChEBI" id="CHEBI:59789"/>
        <label>1</label>
    </ligand>
</feature>
<evidence type="ECO:0000256" key="9">
    <source>
        <dbReference type="ARBA" id="ARBA00023002"/>
    </source>
</evidence>
<feature type="domain" description="Radical SAM core" evidence="18">
    <location>
        <begin position="71"/>
        <end position="308"/>
    </location>
</feature>
<keyword evidence="11 15" id="KW-0411">Iron-sulfur</keyword>
<comment type="subunit">
    <text evidence="4">Monomer.</text>
</comment>
<evidence type="ECO:0000256" key="17">
    <source>
        <dbReference type="PIRSR" id="PIRSR000167-2"/>
    </source>
</evidence>
<protein>
    <recommendedName>
        <fullName evidence="15">Coproporphyrinogen-III oxidase</fullName>
        <ecNumber evidence="15">1.3.98.3</ecNumber>
    </recommendedName>
</protein>
<evidence type="ECO:0000256" key="12">
    <source>
        <dbReference type="ARBA" id="ARBA00023244"/>
    </source>
</evidence>
<evidence type="ECO:0000256" key="11">
    <source>
        <dbReference type="ARBA" id="ARBA00023014"/>
    </source>
</evidence>
<proteinExistence type="inferred from homology"/>
<comment type="cofactor">
    <cofactor evidence="15 17">
        <name>[4Fe-4S] cluster</name>
        <dbReference type="ChEBI" id="CHEBI:49883"/>
    </cofactor>
    <text evidence="15 17">Binds 1 [4Fe-4S] cluster. The cluster is coordinated with 3 cysteines and an exchangeable S-adenosyl-L-methionine.</text>
</comment>
<evidence type="ECO:0000256" key="16">
    <source>
        <dbReference type="PIRSR" id="PIRSR000167-1"/>
    </source>
</evidence>
<comment type="pathway">
    <text evidence="2 15">Porphyrin-containing compound metabolism; protoporphyrin-IX biosynthesis; protoporphyrinogen-IX from coproporphyrinogen-III (AdoMet route): step 1/1.</text>
</comment>
<dbReference type="GO" id="GO:0005737">
    <property type="term" value="C:cytoplasm"/>
    <property type="evidence" value="ECO:0007669"/>
    <property type="project" value="UniProtKB-SubCell"/>
</dbReference>
<reference evidence="19 20" key="1">
    <citation type="submission" date="2019-03" db="EMBL/GenBank/DDBJ databases">
        <title>The complete genome sequence of Swingsia_sp. F3b2 LMG30590(T).</title>
        <authorList>
            <person name="Chua K.-O."/>
            <person name="Chan K.-G."/>
            <person name="See-Too W.-S."/>
        </authorList>
    </citation>
    <scope>NUCLEOTIDE SEQUENCE [LARGE SCALE GENOMIC DNA]</scope>
    <source>
        <strain evidence="19 20">F3b2</strain>
    </source>
</reference>
<feature type="binding site" evidence="16">
    <location>
        <position position="268"/>
    </location>
    <ligand>
        <name>S-adenosyl-L-methionine</name>
        <dbReference type="ChEBI" id="CHEBI:59789"/>
        <label>2</label>
    </ligand>
</feature>
<dbReference type="Proteomes" id="UP000318709">
    <property type="component" value="Chromosome"/>
</dbReference>
<dbReference type="CDD" id="cd01335">
    <property type="entry name" value="Radical_SAM"/>
    <property type="match status" value="1"/>
</dbReference>
<evidence type="ECO:0000256" key="10">
    <source>
        <dbReference type="ARBA" id="ARBA00023004"/>
    </source>
</evidence>
<feature type="binding site" evidence="16">
    <location>
        <position position="209"/>
    </location>
    <ligand>
        <name>S-adenosyl-L-methionine</name>
        <dbReference type="ChEBI" id="CHEBI:59789"/>
        <label>2</label>
    </ligand>
</feature>
<dbReference type="Gene3D" id="1.10.10.920">
    <property type="match status" value="1"/>
</dbReference>
<dbReference type="PIRSF" id="PIRSF000167">
    <property type="entry name" value="HemN"/>
    <property type="match status" value="1"/>
</dbReference>
<dbReference type="PANTHER" id="PTHR13932">
    <property type="entry name" value="COPROPORPHYRINIGEN III OXIDASE"/>
    <property type="match status" value="1"/>
</dbReference>
<feature type="binding site" evidence="16">
    <location>
        <position position="80"/>
    </location>
    <ligand>
        <name>S-adenosyl-L-methionine</name>
        <dbReference type="ChEBI" id="CHEBI:59789"/>
        <label>1</label>
    </ligand>
</feature>
<dbReference type="GO" id="GO:0051539">
    <property type="term" value="F:4 iron, 4 sulfur cluster binding"/>
    <property type="evidence" value="ECO:0007669"/>
    <property type="project" value="UniProtKB-KW"/>
</dbReference>
<evidence type="ECO:0000256" key="1">
    <source>
        <dbReference type="ARBA" id="ARBA00004496"/>
    </source>
</evidence>
<keyword evidence="8 15" id="KW-0479">Metal-binding</keyword>
<evidence type="ECO:0000256" key="7">
    <source>
        <dbReference type="ARBA" id="ARBA00022691"/>
    </source>
</evidence>
<feature type="binding site" evidence="16">
    <location>
        <position position="234"/>
    </location>
    <ligand>
        <name>S-adenosyl-L-methionine</name>
        <dbReference type="ChEBI" id="CHEBI:59789"/>
        <label>2</label>
    </ligand>
</feature>
<keyword evidence="7 15" id="KW-0949">S-adenosyl-L-methionine</keyword>
<accession>A0A4Y6U9I4</accession>
<keyword evidence="10 15" id="KW-0408">Iron</keyword>
<dbReference type="RefSeq" id="WP_141442765.1">
    <property type="nucleotide sequence ID" value="NZ_CP038231.1"/>
</dbReference>
<organism evidence="19 20">
    <name type="scientific">Formicincola oecophyllae</name>
    <dbReference type="NCBI Taxonomy" id="2558361"/>
    <lineage>
        <taxon>Bacteria</taxon>
        <taxon>Pseudomonadati</taxon>
        <taxon>Pseudomonadota</taxon>
        <taxon>Alphaproteobacteria</taxon>
        <taxon>Acetobacterales</taxon>
        <taxon>Acetobacteraceae</taxon>
        <taxon>Formicincola</taxon>
    </lineage>
</organism>
<dbReference type="SFLD" id="SFLDG01065">
    <property type="entry name" value="anaerobic_coproporphyrinogen-I"/>
    <property type="match status" value="1"/>
</dbReference>
<dbReference type="GO" id="GO:0006782">
    <property type="term" value="P:protoporphyrinogen IX biosynthetic process"/>
    <property type="evidence" value="ECO:0007669"/>
    <property type="project" value="UniProtKB-UniPathway"/>
</dbReference>
<evidence type="ECO:0000256" key="13">
    <source>
        <dbReference type="ARBA" id="ARBA00024295"/>
    </source>
</evidence>
<dbReference type="InterPro" id="IPR006638">
    <property type="entry name" value="Elp3/MiaA/NifB-like_rSAM"/>
</dbReference>
<dbReference type="InterPro" id="IPR034505">
    <property type="entry name" value="Coproporphyrinogen-III_oxidase"/>
</dbReference>
<feature type="binding site" evidence="17">
    <location>
        <position position="86"/>
    </location>
    <ligand>
        <name>[4Fe-4S] cluster</name>
        <dbReference type="ChEBI" id="CHEBI:49883"/>
        <note>4Fe-4S-S-AdoMet</note>
    </ligand>
</feature>
<dbReference type="UniPathway" id="UPA00251">
    <property type="reaction ID" value="UER00323"/>
</dbReference>
<feature type="binding site" evidence="16">
    <location>
        <begin position="92"/>
        <end position="94"/>
    </location>
    <ligand>
        <name>S-adenosyl-L-methionine</name>
        <dbReference type="ChEBI" id="CHEBI:59789"/>
        <label>2</label>
    </ligand>
</feature>
<dbReference type="InterPro" id="IPR007197">
    <property type="entry name" value="rSAM"/>
</dbReference>
<evidence type="ECO:0000256" key="14">
    <source>
        <dbReference type="ARBA" id="ARBA00048321"/>
    </source>
</evidence>
<dbReference type="KEGG" id="swf:E3E12_01660"/>
<evidence type="ECO:0000259" key="18">
    <source>
        <dbReference type="PROSITE" id="PS51918"/>
    </source>
</evidence>
<comment type="function">
    <text evidence="13">Involved in the heme biosynthesis. Catalyzes the anaerobic oxidative decarboxylation of propionate groups of rings A and B of coproporphyrinogen III to yield the vinyl groups in protoporphyrinogen IX.</text>
</comment>
<evidence type="ECO:0000313" key="20">
    <source>
        <dbReference type="Proteomes" id="UP000318709"/>
    </source>
</evidence>
<gene>
    <name evidence="19" type="primary">hemN</name>
    <name evidence="19" type="ORF">E3E12_01660</name>
</gene>
<dbReference type="Gene3D" id="3.80.30.20">
    <property type="entry name" value="tm_1862 like domain"/>
    <property type="match status" value="1"/>
</dbReference>
<keyword evidence="5 15" id="KW-0004">4Fe-4S</keyword>
<evidence type="ECO:0000256" key="3">
    <source>
        <dbReference type="ARBA" id="ARBA00005493"/>
    </source>
</evidence>
<evidence type="ECO:0000256" key="6">
    <source>
        <dbReference type="ARBA" id="ARBA00022490"/>
    </source>
</evidence>
<dbReference type="EMBL" id="CP038231">
    <property type="protein sequence ID" value="QDH13116.1"/>
    <property type="molecule type" value="Genomic_DNA"/>
</dbReference>
<dbReference type="NCBIfam" id="TIGR00538">
    <property type="entry name" value="hemN"/>
    <property type="match status" value="1"/>
</dbReference>
<dbReference type="GO" id="GO:0046872">
    <property type="term" value="F:metal ion binding"/>
    <property type="evidence" value="ECO:0007669"/>
    <property type="project" value="UniProtKB-KW"/>
</dbReference>
<comment type="subcellular location">
    <subcellularLocation>
        <location evidence="1 15">Cytoplasm</location>
    </subcellularLocation>
</comment>
<evidence type="ECO:0000256" key="15">
    <source>
        <dbReference type="PIRNR" id="PIRNR000167"/>
    </source>
</evidence>
<evidence type="ECO:0000256" key="4">
    <source>
        <dbReference type="ARBA" id="ARBA00011245"/>
    </source>
</evidence>
<dbReference type="SUPFAM" id="SSF102114">
    <property type="entry name" value="Radical SAM enzymes"/>
    <property type="match status" value="1"/>
</dbReference>
<dbReference type="InterPro" id="IPR004558">
    <property type="entry name" value="Coprogen_oxidase_HemN"/>
</dbReference>
<keyword evidence="6 15" id="KW-0963">Cytoplasm</keyword>
<feature type="binding site" evidence="17">
    <location>
        <position position="93"/>
    </location>
    <ligand>
        <name>[4Fe-4S] cluster</name>
        <dbReference type="ChEBI" id="CHEBI:49883"/>
        <note>4Fe-4S-S-AdoMet</note>
    </ligand>
</feature>
<dbReference type="InterPro" id="IPR023404">
    <property type="entry name" value="rSAM_horseshoe"/>
</dbReference>
<feature type="binding site" evidence="16">
    <location>
        <begin position="138"/>
        <end position="139"/>
    </location>
    <ligand>
        <name>S-adenosyl-L-methionine</name>
        <dbReference type="ChEBI" id="CHEBI:59789"/>
        <label>2</label>
    </ligand>
</feature>
<dbReference type="Pfam" id="PF04055">
    <property type="entry name" value="Radical_SAM"/>
    <property type="match status" value="1"/>
</dbReference>